<protein>
    <submittedName>
        <fullName evidence="2">Uncharacterized protein</fullName>
    </submittedName>
</protein>
<evidence type="ECO:0000313" key="2">
    <source>
        <dbReference type="EMBL" id="AIQ70812.1"/>
    </source>
</evidence>
<feature type="compositionally biased region" description="Polar residues" evidence="1">
    <location>
        <begin position="92"/>
        <end position="103"/>
    </location>
</feature>
<organism evidence="2 3">
    <name type="scientific">Paenibacillus graminis</name>
    <dbReference type="NCBI Taxonomy" id="189425"/>
    <lineage>
        <taxon>Bacteria</taxon>
        <taxon>Bacillati</taxon>
        <taxon>Bacillota</taxon>
        <taxon>Bacilli</taxon>
        <taxon>Bacillales</taxon>
        <taxon>Paenibacillaceae</taxon>
        <taxon>Paenibacillus</taxon>
    </lineage>
</organism>
<dbReference type="KEGG" id="pgm:PGRAT_26700"/>
<dbReference type="EMBL" id="CP009287">
    <property type="protein sequence ID" value="AIQ70812.1"/>
    <property type="molecule type" value="Genomic_DNA"/>
</dbReference>
<dbReference type="eggNOG" id="ENOG502ZM95">
    <property type="taxonomic scope" value="Bacteria"/>
</dbReference>
<feature type="region of interest" description="Disordered" evidence="1">
    <location>
        <begin position="81"/>
        <end position="103"/>
    </location>
</feature>
<sequence>MTSGLLSEHAVKLEMIRSIARSQAALAAILESIAEVTGQSELTARKLSDNIRILSQYQSAMCRMMSGISLHRPKRGNPAAPWLSPACAGGTARSTWSTGGVEG</sequence>
<keyword evidence="3" id="KW-1185">Reference proteome</keyword>
<dbReference type="RefSeq" id="WP_025706966.1">
    <property type="nucleotide sequence ID" value="NZ_CP009287.1"/>
</dbReference>
<evidence type="ECO:0000313" key="3">
    <source>
        <dbReference type="Proteomes" id="UP000029500"/>
    </source>
</evidence>
<reference evidence="2 3" key="1">
    <citation type="submission" date="2014-08" db="EMBL/GenBank/DDBJ databases">
        <title>Comparative genomics of the Paenibacillus odorifer group.</title>
        <authorList>
            <person name="den Bakker H.C."/>
            <person name="Tsai Y.-C."/>
            <person name="Martin N."/>
            <person name="Korlach J."/>
            <person name="Wiedmann M."/>
        </authorList>
    </citation>
    <scope>NUCLEOTIDE SEQUENCE [LARGE SCALE GENOMIC DNA]</scope>
    <source>
        <strain evidence="2 3">DSM 15220</strain>
    </source>
</reference>
<accession>A0A089MBZ5</accession>
<proteinExistence type="predicted"/>
<evidence type="ECO:0000256" key="1">
    <source>
        <dbReference type="SAM" id="MobiDB-lite"/>
    </source>
</evidence>
<dbReference type="AlphaFoldDB" id="A0A089MBZ5"/>
<dbReference type="Proteomes" id="UP000029500">
    <property type="component" value="Chromosome"/>
</dbReference>
<dbReference type="HOGENOM" id="CLU_168955_1_0_9"/>
<name>A0A089MBZ5_9BACL</name>
<dbReference type="STRING" id="189425.PGRAT_26700"/>
<dbReference type="OrthoDB" id="2660806at2"/>
<gene>
    <name evidence="2" type="ORF">PGRAT_26700</name>
</gene>